<evidence type="ECO:0000313" key="2">
    <source>
        <dbReference type="Proteomes" id="UP000237271"/>
    </source>
</evidence>
<accession>A0A2P4WYV7</accession>
<dbReference type="EMBL" id="NCKW01020227">
    <property type="protein sequence ID" value="POM58486.1"/>
    <property type="molecule type" value="Genomic_DNA"/>
</dbReference>
<feature type="non-terminal residue" evidence="1">
    <location>
        <position position="1"/>
    </location>
</feature>
<proteinExistence type="predicted"/>
<gene>
    <name evidence="1" type="ORF">PHPALM_36854</name>
</gene>
<dbReference type="AlphaFoldDB" id="A0A2P4WYV7"/>
<comment type="caution">
    <text evidence="1">The sequence shown here is derived from an EMBL/GenBank/DDBJ whole genome shotgun (WGS) entry which is preliminary data.</text>
</comment>
<dbReference type="OrthoDB" id="126417at2759"/>
<evidence type="ECO:0000313" key="1">
    <source>
        <dbReference type="EMBL" id="POM58486.1"/>
    </source>
</evidence>
<dbReference type="Proteomes" id="UP000237271">
    <property type="component" value="Unassembled WGS sequence"/>
</dbReference>
<protein>
    <submittedName>
        <fullName evidence="1">Secreted RxLR effector peptide protein</fullName>
    </submittedName>
</protein>
<keyword evidence="2" id="KW-1185">Reference proteome</keyword>
<reference evidence="1 2" key="1">
    <citation type="journal article" date="2017" name="Genome Biol. Evol.">
        <title>Phytophthora megakarya and P. palmivora, closely related causal agents of cacao black pod rot, underwent increases in genome sizes and gene numbers by different mechanisms.</title>
        <authorList>
            <person name="Ali S.S."/>
            <person name="Shao J."/>
            <person name="Lary D.J."/>
            <person name="Kronmiller B."/>
            <person name="Shen D."/>
            <person name="Strem M.D."/>
            <person name="Amoako-Attah I."/>
            <person name="Akrofi A.Y."/>
            <person name="Begoude B.A."/>
            <person name="Ten Hoopen G.M."/>
            <person name="Coulibaly K."/>
            <person name="Kebe B.I."/>
            <person name="Melnick R.L."/>
            <person name="Guiltinan M.J."/>
            <person name="Tyler B.M."/>
            <person name="Meinhardt L.W."/>
            <person name="Bailey B.A."/>
        </authorList>
    </citation>
    <scope>NUCLEOTIDE SEQUENCE [LARGE SCALE GENOMIC DNA]</scope>
    <source>
        <strain evidence="2">sbr112.9</strain>
    </source>
</reference>
<name>A0A2P4WYV7_9STRA</name>
<sequence length="425" mass="47022">DDEERAIGASAISELATKLTGGASNLAKKFVGMNKYEAQTAAKLKLGNVMDTLTTSRLTKLTADVQKINTNNLIKKVSVIGILTARYGDDGLAKALVTAKKEAGDPVLALQIQALRKDQMTRWLKGGNSVDDVFNLLKIRDDGYHMIANGKLEVLDDYIKLVNPPKYDQTSLTKTLIKTYGSEDRVLMLLTSAKANGHTADLLENSLLSKWAGEGQLPANVFQWLKLYKNVDDAFTADNLNNIVKYVDDFNTKNSLNKKSILKLYTNSFGDAAVAKKLVSVMRNTATRKVATELQTQQLKGWINNGKSVDDMFTILKIEKSKGATSWQLDVLEKFISRKSGEHNVIKTLTEQFGGNRNLAIILERASKSTGTTTLQEKQFTALIRKEIRPENFMSSVFRTVPASATREQKSIDAKFKAFAILNSE</sequence>
<organism evidence="1 2">
    <name type="scientific">Phytophthora palmivora</name>
    <dbReference type="NCBI Taxonomy" id="4796"/>
    <lineage>
        <taxon>Eukaryota</taxon>
        <taxon>Sar</taxon>
        <taxon>Stramenopiles</taxon>
        <taxon>Oomycota</taxon>
        <taxon>Peronosporomycetes</taxon>
        <taxon>Peronosporales</taxon>
        <taxon>Peronosporaceae</taxon>
        <taxon>Phytophthora</taxon>
    </lineage>
</organism>